<accession>A3UAW8</accession>
<dbReference type="EMBL" id="CP002046">
    <property type="protein sequence ID" value="EAP86954.1"/>
    <property type="molecule type" value="Genomic_DNA"/>
</dbReference>
<dbReference type="GeneID" id="89454308"/>
<organism evidence="1 2">
    <name type="scientific">Croceibacter atlanticus (strain ATCC BAA-628 / JCM 21780 / CIP 108009 / IAM 15332 / KCTC 12090 / HTCC2559)</name>
    <dbReference type="NCBI Taxonomy" id="216432"/>
    <lineage>
        <taxon>Bacteria</taxon>
        <taxon>Pseudomonadati</taxon>
        <taxon>Bacteroidota</taxon>
        <taxon>Flavobacteriia</taxon>
        <taxon>Flavobacteriales</taxon>
        <taxon>Flavobacteriaceae</taxon>
        <taxon>Croceibacter</taxon>
    </lineage>
</organism>
<dbReference type="HOGENOM" id="CLU_2750983_0_0_10"/>
<dbReference type="STRING" id="216432.CA2559_12978"/>
<reference evidence="1 2" key="1">
    <citation type="journal article" date="2010" name="J. Bacteriol.">
        <title>The complete genome sequence of Croceibacter atlanticus HTCC2559T.</title>
        <authorList>
            <person name="Oh H.M."/>
            <person name="Kang I."/>
            <person name="Ferriera S."/>
            <person name="Giovannoni S.J."/>
            <person name="Cho J.C."/>
        </authorList>
    </citation>
    <scope>NUCLEOTIDE SEQUENCE [LARGE SCALE GENOMIC DNA]</scope>
    <source>
        <strain evidence="2">ATCC BAA-628 / HTCC2559 / KCTC 12090</strain>
    </source>
</reference>
<evidence type="ECO:0000313" key="2">
    <source>
        <dbReference type="Proteomes" id="UP000002297"/>
    </source>
</evidence>
<dbReference type="RefSeq" id="WP_013188335.1">
    <property type="nucleotide sequence ID" value="NC_014230.1"/>
</dbReference>
<dbReference type="OrthoDB" id="711499at2"/>
<evidence type="ECO:0000313" key="1">
    <source>
        <dbReference type="EMBL" id="EAP86954.1"/>
    </source>
</evidence>
<sequence length="70" mass="7767">MATTTDIALRIIDARDLADLTKSSMSTAYTLLKSIRKHYGKESHQLVLNTEAAAYLGIEVRAFERILNGV</sequence>
<gene>
    <name evidence="1" type="ordered locus">CA2559_12978</name>
</gene>
<dbReference type="AlphaFoldDB" id="A3UAW8"/>
<proteinExistence type="predicted"/>
<keyword evidence="2" id="KW-1185">Reference proteome</keyword>
<dbReference type="KEGG" id="cat:CA2559_12978"/>
<protein>
    <submittedName>
        <fullName evidence="1">Uncharacterized protein</fullName>
    </submittedName>
</protein>
<dbReference type="Proteomes" id="UP000002297">
    <property type="component" value="Chromosome"/>
</dbReference>
<name>A3UAW8_CROAH</name>